<dbReference type="RefSeq" id="WP_136140532.1">
    <property type="nucleotide sequence ID" value="NZ_CP039247.1"/>
</dbReference>
<dbReference type="EMBL" id="CP039247">
    <property type="protein sequence ID" value="QCB27699.1"/>
    <property type="molecule type" value="Genomic_DNA"/>
</dbReference>
<keyword evidence="2" id="KW-1185">Reference proteome</keyword>
<protein>
    <recommendedName>
        <fullName evidence="3">FHA domain-containing protein</fullName>
    </recommendedName>
</protein>
<reference evidence="1 2" key="1">
    <citation type="submission" date="2019-04" db="EMBL/GenBank/DDBJ databases">
        <title>Corynebacterium endometrii sp. nov., isolated from the uterus of a cow with endometritis.</title>
        <authorList>
            <person name="Ballas P."/>
            <person name="Ruckert C."/>
            <person name="Wagener K."/>
            <person name="Drillich M."/>
            <person name="Kaempfer P."/>
            <person name="Busse H.-J."/>
            <person name="Ehling-Schulz M."/>
        </authorList>
    </citation>
    <scope>NUCLEOTIDE SEQUENCE [LARGE SCALE GENOMIC DNA]</scope>
    <source>
        <strain evidence="1 2">LMM-1653</strain>
    </source>
</reference>
<organism evidence="1 2">
    <name type="scientific">Corynebacterium endometrii</name>
    <dbReference type="NCBI Taxonomy" id="2488819"/>
    <lineage>
        <taxon>Bacteria</taxon>
        <taxon>Bacillati</taxon>
        <taxon>Actinomycetota</taxon>
        <taxon>Actinomycetes</taxon>
        <taxon>Mycobacteriales</taxon>
        <taxon>Corynebacteriaceae</taxon>
        <taxon>Corynebacterium</taxon>
    </lineage>
</organism>
<dbReference type="AlphaFoldDB" id="A0A4P7QE33"/>
<sequence>MLQRGELLVDDLIGNRRVVRPGESLTIGRLSDFVVGAEDTSLHRNFLQVWSNGSQWYIKNIGSFVSASIQPRADKAYTAEKLPAGGRKILQPGVSSIYFSTPQMDYEIEVTVAEGVREPEYSFPPDGTFTANTFEPNAEQRELLRRLAQPLLDHPYKEPRIAVKSHEELAADLGWSSKKLERKIQYIADTLAKLGVPEFQPGTKVTWRIVLAEYAAQNPHLFK</sequence>
<dbReference type="Proteomes" id="UP000296352">
    <property type="component" value="Chromosome"/>
</dbReference>
<evidence type="ECO:0008006" key="3">
    <source>
        <dbReference type="Google" id="ProtNLM"/>
    </source>
</evidence>
<proteinExistence type="predicted"/>
<accession>A0A4P7QE33</accession>
<evidence type="ECO:0000313" key="1">
    <source>
        <dbReference type="EMBL" id="QCB27699.1"/>
    </source>
</evidence>
<name>A0A4P7QE33_9CORY</name>
<dbReference type="KEGG" id="cee:CENDO_02005"/>
<evidence type="ECO:0000313" key="2">
    <source>
        <dbReference type="Proteomes" id="UP000296352"/>
    </source>
</evidence>
<gene>
    <name evidence="1" type="ORF">CENDO_02005</name>
</gene>
<dbReference type="OrthoDB" id="4414203at2"/>